<reference evidence="1 2" key="1">
    <citation type="submission" date="2016-06" db="EMBL/GenBank/DDBJ databases">
        <title>Evolution of pathogenesis and genome organization in the Tremellales.</title>
        <authorList>
            <person name="Cuomo C."/>
            <person name="Litvintseva A."/>
            <person name="Heitman J."/>
            <person name="Chen Y."/>
            <person name="Sun S."/>
            <person name="Springer D."/>
            <person name="Dromer F."/>
            <person name="Young S."/>
            <person name="Zeng Q."/>
            <person name="Chapman S."/>
            <person name="Gujja S."/>
            <person name="Saif S."/>
            <person name="Birren B."/>
        </authorList>
    </citation>
    <scope>NUCLEOTIDE SEQUENCE [LARGE SCALE GENOMIC DNA]</scope>
    <source>
        <strain evidence="1 2">ATCC 28783</strain>
    </source>
</reference>
<name>A0A4Q1BCK5_TREME</name>
<sequence length="362" mass="41436">MDHNSSPEGYTMIKNCDLPLFRAFQAHMETFPPPEELSNDISMADTAIAAPEIQGDKVMAVEKGKARAMSPGLVMNELLGPQTTTEEDIEMLYGDLHSKRDWAVNNDSFGTFFGFPDVGEKNSNTAAPLPEIYDFEHHTQFSPTYSHLSPVLSGTTQAHESCNYNGSGEELKALPDEPKNMEISGMNLILHEDLAEAWNSHWEEHSKQQREQNRLLGETISSELTQPNEEMLDRRVEEEMSVQENVSLPPAPPTPEPEVMSVEEDVEHAPVQFNHEVWEVTGFEMRMSERKIYYKVTKTYPDGRIQYCTHVERRLLRVPKGKEAHDRWWSNNPNVKDHRIKKYLRFTATEGSQAMRRPLSFE</sequence>
<proteinExistence type="predicted"/>
<keyword evidence="2" id="KW-1185">Reference proteome</keyword>
<dbReference type="InParanoid" id="A0A4Q1BCK5"/>
<dbReference type="EMBL" id="SDIL01000093">
    <property type="protein sequence ID" value="RXK36569.1"/>
    <property type="molecule type" value="Genomic_DNA"/>
</dbReference>
<evidence type="ECO:0000313" key="1">
    <source>
        <dbReference type="EMBL" id="RXK36569.1"/>
    </source>
</evidence>
<dbReference type="AlphaFoldDB" id="A0A4Q1BCK5"/>
<organism evidence="1 2">
    <name type="scientific">Tremella mesenterica</name>
    <name type="common">Jelly fungus</name>
    <dbReference type="NCBI Taxonomy" id="5217"/>
    <lineage>
        <taxon>Eukaryota</taxon>
        <taxon>Fungi</taxon>
        <taxon>Dikarya</taxon>
        <taxon>Basidiomycota</taxon>
        <taxon>Agaricomycotina</taxon>
        <taxon>Tremellomycetes</taxon>
        <taxon>Tremellales</taxon>
        <taxon>Tremellaceae</taxon>
        <taxon>Tremella</taxon>
    </lineage>
</organism>
<gene>
    <name evidence="1" type="ORF">M231_06179</name>
</gene>
<comment type="caution">
    <text evidence="1">The sequence shown here is derived from an EMBL/GenBank/DDBJ whole genome shotgun (WGS) entry which is preliminary data.</text>
</comment>
<dbReference type="VEuPathDB" id="FungiDB:TREMEDRAFT_64856"/>
<dbReference type="Proteomes" id="UP000289152">
    <property type="component" value="Unassembled WGS sequence"/>
</dbReference>
<accession>A0A4Q1BCK5</accession>
<protein>
    <submittedName>
        <fullName evidence="1">Uncharacterized protein</fullName>
    </submittedName>
</protein>
<evidence type="ECO:0000313" key="2">
    <source>
        <dbReference type="Proteomes" id="UP000289152"/>
    </source>
</evidence>